<dbReference type="EMBL" id="MT778839">
    <property type="protein sequence ID" value="QNH71985.1"/>
    <property type="molecule type" value="Genomic_DNA"/>
</dbReference>
<evidence type="ECO:0000256" key="1">
    <source>
        <dbReference type="SAM" id="MobiDB-lite"/>
    </source>
</evidence>
<dbReference type="Proteomes" id="UP000515832">
    <property type="component" value="Segment"/>
</dbReference>
<reference evidence="2 3" key="1">
    <citation type="submission" date="2020-07" db="EMBL/GenBank/DDBJ databases">
        <title>Complete genome sequence of Rhizobium leguminosarum bacteriophage vB_RlegM_P9VFCI.</title>
        <authorList>
            <person name="Gunathilake D."/>
            <person name="Bhat S."/>
            <person name="Yost C.K."/>
            <person name="Hynes M.F."/>
        </authorList>
    </citation>
    <scope>NUCLEOTIDE SEQUENCE [LARGE SCALE GENOMIC DNA]</scope>
</reference>
<evidence type="ECO:0000313" key="2">
    <source>
        <dbReference type="EMBL" id="QNH71985.1"/>
    </source>
</evidence>
<name>A0A7G7WXP1_9CAUD</name>
<organism evidence="2 3">
    <name type="scientific">Rhizobium phage P9VFCI</name>
    <dbReference type="NCBI Taxonomy" id="2763531"/>
    <lineage>
        <taxon>Viruses</taxon>
        <taxon>Duplodnaviria</taxon>
        <taxon>Heunggongvirae</taxon>
        <taxon>Uroviricota</taxon>
        <taxon>Caudoviricetes</taxon>
        <taxon>Pootjesviridae</taxon>
        <taxon>Innesvirus</taxon>
        <taxon>Innesvirus P9VFCI</taxon>
    </lineage>
</organism>
<feature type="region of interest" description="Disordered" evidence="1">
    <location>
        <begin position="54"/>
        <end position="77"/>
    </location>
</feature>
<accession>A0A7G7WXP1</accession>
<keyword evidence="3" id="KW-1185">Reference proteome</keyword>
<sequence>MSLTTSDMLFLCQMKTFASHITDDYIHANIVKAIKSMEEGETPCRIPYGNRRTEQIERSNKERFKAGLPPLEPYRDR</sequence>
<proteinExistence type="predicted"/>
<evidence type="ECO:0000313" key="3">
    <source>
        <dbReference type="Proteomes" id="UP000515832"/>
    </source>
</evidence>
<gene>
    <name evidence="2" type="ORF">P9VFCI_066</name>
</gene>
<feature type="compositionally biased region" description="Basic and acidic residues" evidence="1">
    <location>
        <begin position="54"/>
        <end position="65"/>
    </location>
</feature>
<protein>
    <submittedName>
        <fullName evidence="2">Uncharacterized protein</fullName>
    </submittedName>
</protein>